<dbReference type="GO" id="GO:0006508">
    <property type="term" value="P:proteolysis"/>
    <property type="evidence" value="ECO:0007669"/>
    <property type="project" value="InterPro"/>
</dbReference>
<protein>
    <recommendedName>
        <fullName evidence="2">Gingipain domain-containing protein</fullName>
    </recommendedName>
</protein>
<comment type="caution">
    <text evidence="3">The sequence shown here is derived from an EMBL/GenBank/DDBJ whole genome shotgun (WGS) entry which is preliminary data.</text>
</comment>
<evidence type="ECO:0000313" key="3">
    <source>
        <dbReference type="EMBL" id="GCC50717.1"/>
    </source>
</evidence>
<dbReference type="Proteomes" id="UP000288227">
    <property type="component" value="Unassembled WGS sequence"/>
</dbReference>
<proteinExistence type="predicted"/>
<dbReference type="AlphaFoldDB" id="A0A401U756"/>
<dbReference type="GO" id="GO:0008234">
    <property type="term" value="F:cysteine-type peptidase activity"/>
    <property type="evidence" value="ECO:0007669"/>
    <property type="project" value="InterPro"/>
</dbReference>
<dbReference type="CDD" id="cd02258">
    <property type="entry name" value="Peptidase_C25_N"/>
    <property type="match status" value="1"/>
</dbReference>
<name>A0A401U756_9BACT</name>
<keyword evidence="4" id="KW-1185">Reference proteome</keyword>
<keyword evidence="1" id="KW-0732">Signal</keyword>
<feature type="domain" description="Gingipain" evidence="2">
    <location>
        <begin position="386"/>
        <end position="753"/>
    </location>
</feature>
<evidence type="ECO:0000313" key="4">
    <source>
        <dbReference type="Proteomes" id="UP000288227"/>
    </source>
</evidence>
<sequence length="1104" mass="122026">MVETIYGQSSVLSEGTWLKIPVSKTGVYKITHAQLRDAGVDIDQVDPRTIKIYTNPGGMLPQSNATDRPIDLIESSIIVQGESDGVFNNSDLILFYAQGPNQHSYNLSKQVFYYEYNLYADKNYAFLTFGGESGKRIHGADSPEATVDVNEYQDVLHHELTRTNILESGREWYGERFENNVEQSINLNIEGIVAGSTIKFVSDVVAYSLAGSAFAVKINDQEVGIQSIDQVPNSQYGLKARHKRDTFLLNATNVNAVNRTAQRITYRFTKNGNAGAYGHLDFFNLHVTRKLAVYNDQVSFRSAQSLNQQASQFILENGNSNTQVWDVTTPASIASYTVQLVGNTASFTANTTILREFFAFNQALNAEAPVRIQNQNLRGSASLNLLIVTDEELKIEAMRLADHRTTHSGIVVNVVTVDQIYNEFSGGRPDVTAIRDYARLLSDKYPQAFQSLLLFGKGTYDYKNTLPNNKNRVFTYTSRNSLSPLETYSSDDYYGLLEAHEGEWRECFSCNETLDIAVGRLPIKESVQAKYIVDKIITYETKEEGQSGWQNRIAFVADDGDFNVHHAQADLLAAQVENINNSVFNAEKLYIDNYAQISRPAGQIAPEANIAIENIFDKGALIINYTGHGNEYQWAQEKVFDELMILDLKNESLPFLVTATCEFGRHDDVQVSSAAEVILLREKYGAIGLVTTARPVNSSTNFDLNKAFYEAFLQKENGRFRTLGEIFKDTKNNSSSGVANRNFSLLGDPSMHLAAPQSSIKIESITTDQDVSTLQALARVTVKGYVEGSPDQADENFNGLLEASVYDKAGTLRTLGDENPPFNYKQWSSLLFRGQASVESGVFEFNFIVPKNIAYALGDGRMSLFAKDGNKAAAGVSSIEVGGSATISGNDIEAPQLTAFMNDATFVNGGIVSADSRLVVRISDESGITISNYGIGNDLVAVLDDEAIYELGDYFLADINDFTKGTVVFPLRDIKPGKHRLRVMAWDTYNNPGEATVDFVVTDGTAMVIEEFGNYPNPFSIESTLFFTHNTAGEDVSAQIVVYSPQGDQILSETIFSENSAFRVDLATIKRNDLKAGVYIAKLFLRSQTSGKRASAQAKLIILN</sequence>
<dbReference type="InterPro" id="IPR001769">
    <property type="entry name" value="Gingipain"/>
</dbReference>
<dbReference type="SUPFAM" id="SSF52129">
    <property type="entry name" value="Caspase-like"/>
    <property type="match status" value="1"/>
</dbReference>
<dbReference type="NCBIfam" id="NF033707">
    <property type="entry name" value="T9SS_sortase"/>
    <property type="match status" value="1"/>
</dbReference>
<dbReference type="Pfam" id="PF01364">
    <property type="entry name" value="Peptidase_C25"/>
    <property type="match status" value="1"/>
</dbReference>
<dbReference type="EMBL" id="BHXQ01000002">
    <property type="protein sequence ID" value="GCC50717.1"/>
    <property type="molecule type" value="Genomic_DNA"/>
</dbReference>
<organism evidence="3 4">
    <name type="scientific">Chryseotalea sanaruensis</name>
    <dbReference type="NCBI Taxonomy" id="2482724"/>
    <lineage>
        <taxon>Bacteria</taxon>
        <taxon>Pseudomonadati</taxon>
        <taxon>Bacteroidota</taxon>
        <taxon>Cytophagia</taxon>
        <taxon>Cytophagales</taxon>
        <taxon>Chryseotaleaceae</taxon>
        <taxon>Chryseotalea</taxon>
    </lineage>
</organism>
<dbReference type="InterPro" id="IPR029031">
    <property type="entry name" value="Gingipain_N_sf"/>
</dbReference>
<reference evidence="3 4" key="1">
    <citation type="submission" date="2018-11" db="EMBL/GenBank/DDBJ databases">
        <title>Chryseotalea sanarue gen. nov., sp., nov., a member of the family Cytophagaceae, isolated from a brackish lake in Hamamatsu Japan.</title>
        <authorList>
            <person name="Maejima Y."/>
            <person name="Iino T."/>
            <person name="Muraguchi Y."/>
            <person name="Fukuda K."/>
            <person name="Ohkuma M."/>
            <person name="Moriuchi R."/>
            <person name="Dohra H."/>
            <person name="Kimbara K."/>
            <person name="Shintani M."/>
        </authorList>
    </citation>
    <scope>NUCLEOTIDE SEQUENCE [LARGE SCALE GENOMIC DNA]</scope>
    <source>
        <strain evidence="3 4">Ys</strain>
    </source>
</reference>
<dbReference type="InterPro" id="IPR029030">
    <property type="entry name" value="Caspase-like_dom_sf"/>
</dbReference>
<evidence type="ECO:0000256" key="1">
    <source>
        <dbReference type="ARBA" id="ARBA00022729"/>
    </source>
</evidence>
<gene>
    <name evidence="3" type="ORF">SanaruYs_09350</name>
</gene>
<evidence type="ECO:0000259" key="2">
    <source>
        <dbReference type="Pfam" id="PF01364"/>
    </source>
</evidence>
<dbReference type="Gene3D" id="3.40.50.1460">
    <property type="match status" value="1"/>
</dbReference>
<dbReference type="Gene3D" id="3.40.50.10390">
    <property type="entry name" value="Gingipain r, domain 1"/>
    <property type="match status" value="1"/>
</dbReference>
<accession>A0A401U756</accession>